<evidence type="ECO:0000313" key="6">
    <source>
        <dbReference type="EMBL" id="GAA3827078.1"/>
    </source>
</evidence>
<dbReference type="Pfam" id="PF00743">
    <property type="entry name" value="FMO-like"/>
    <property type="match status" value="1"/>
</dbReference>
<evidence type="ECO:0000313" key="7">
    <source>
        <dbReference type="Proteomes" id="UP001501624"/>
    </source>
</evidence>
<dbReference type="InterPro" id="IPR020946">
    <property type="entry name" value="Flavin_mOase-like"/>
</dbReference>
<evidence type="ECO:0000256" key="5">
    <source>
        <dbReference type="ARBA" id="ARBA00023002"/>
    </source>
</evidence>
<keyword evidence="5" id="KW-0560">Oxidoreductase</keyword>
<keyword evidence="4" id="KW-0274">FAD</keyword>
<dbReference type="InterPro" id="IPR050346">
    <property type="entry name" value="FMO-like"/>
</dbReference>
<accession>A0ABP7IU09</accession>
<dbReference type="EMBL" id="BAABCM010000007">
    <property type="protein sequence ID" value="GAA3827078.1"/>
    <property type="molecule type" value="Genomic_DNA"/>
</dbReference>
<protein>
    <recommendedName>
        <fullName evidence="8">Monooxygenase</fullName>
    </recommendedName>
</protein>
<comment type="similarity">
    <text evidence="1">Belongs to the FMO family.</text>
</comment>
<proteinExistence type="inferred from homology"/>
<name>A0ABP7IU09_9PSEU</name>
<comment type="caution">
    <text evidence="6">The sequence shown here is derived from an EMBL/GenBank/DDBJ whole genome shotgun (WGS) entry which is preliminary data.</text>
</comment>
<evidence type="ECO:0000256" key="2">
    <source>
        <dbReference type="ARBA" id="ARBA00010139"/>
    </source>
</evidence>
<comment type="similarity">
    <text evidence="2">Belongs to the FAD-binding monooxygenase family.</text>
</comment>
<dbReference type="InterPro" id="IPR036188">
    <property type="entry name" value="FAD/NAD-bd_sf"/>
</dbReference>
<evidence type="ECO:0000256" key="1">
    <source>
        <dbReference type="ARBA" id="ARBA00009183"/>
    </source>
</evidence>
<evidence type="ECO:0008006" key="8">
    <source>
        <dbReference type="Google" id="ProtNLM"/>
    </source>
</evidence>
<dbReference type="SUPFAM" id="SSF51905">
    <property type="entry name" value="FAD/NAD(P)-binding domain"/>
    <property type="match status" value="1"/>
</dbReference>
<dbReference type="Proteomes" id="UP001501624">
    <property type="component" value="Unassembled WGS sequence"/>
</dbReference>
<sequence>MAGTEFLDLDDARDRHAVVVGYGKSACDVTVAIASVAASTDIVARQLLWKIPRKVAGVLNFKVLLMTRLGEALFRYRTLRGFEKFLHGPGDKIRRSLINSIGSVSVKQFGLDKLGLVPRGTMEGIVRGAIGLATEGFFEGVEAGTIRVRRDRTIARLYADGEQRYAELDDGTVIPADIIVCATGFQQSVPFLDANVQAKLHDDRGNFALYRQIQPLDVPGLYFNGYNSSFFSPLNAELAALWIAADIEGILELPSLDARREQVTGQLEFMDDALGSHHCRGTKIIPFSLHHADEVLTDLDLQIGVLTRAFQWLAPVDPATYRKVTPALLDRIVAARAAQPKAEPVLPETSANKS</sequence>
<reference evidence="7" key="1">
    <citation type="journal article" date="2019" name="Int. J. Syst. Evol. Microbiol.">
        <title>The Global Catalogue of Microorganisms (GCM) 10K type strain sequencing project: providing services to taxonomists for standard genome sequencing and annotation.</title>
        <authorList>
            <consortium name="The Broad Institute Genomics Platform"/>
            <consortium name="The Broad Institute Genome Sequencing Center for Infectious Disease"/>
            <person name="Wu L."/>
            <person name="Ma J."/>
        </authorList>
    </citation>
    <scope>NUCLEOTIDE SEQUENCE [LARGE SCALE GENOMIC DNA]</scope>
    <source>
        <strain evidence="7">JCM 17017</strain>
    </source>
</reference>
<gene>
    <name evidence="6" type="ORF">GCM10022380_52150</name>
</gene>
<keyword evidence="3" id="KW-0285">Flavoprotein</keyword>
<dbReference type="PANTHER" id="PTHR23023">
    <property type="entry name" value="DIMETHYLANILINE MONOOXYGENASE"/>
    <property type="match status" value="1"/>
</dbReference>
<evidence type="ECO:0000256" key="4">
    <source>
        <dbReference type="ARBA" id="ARBA00022827"/>
    </source>
</evidence>
<evidence type="ECO:0000256" key="3">
    <source>
        <dbReference type="ARBA" id="ARBA00022630"/>
    </source>
</evidence>
<keyword evidence="7" id="KW-1185">Reference proteome</keyword>
<dbReference type="Gene3D" id="3.50.50.60">
    <property type="entry name" value="FAD/NAD(P)-binding domain"/>
    <property type="match status" value="1"/>
</dbReference>
<organism evidence="6 7">
    <name type="scientific">Amycolatopsis tucumanensis</name>
    <dbReference type="NCBI Taxonomy" id="401106"/>
    <lineage>
        <taxon>Bacteria</taxon>
        <taxon>Bacillati</taxon>
        <taxon>Actinomycetota</taxon>
        <taxon>Actinomycetes</taxon>
        <taxon>Pseudonocardiales</taxon>
        <taxon>Pseudonocardiaceae</taxon>
        <taxon>Amycolatopsis</taxon>
    </lineage>
</organism>
<dbReference type="RefSeq" id="WP_237337038.1">
    <property type="nucleotide sequence ID" value="NZ_BAABCM010000007.1"/>
</dbReference>